<evidence type="ECO:0000313" key="4">
    <source>
        <dbReference type="Proteomes" id="UP001597079"/>
    </source>
</evidence>
<evidence type="ECO:0000313" key="3">
    <source>
        <dbReference type="EMBL" id="MFD1673438.1"/>
    </source>
</evidence>
<dbReference type="Proteomes" id="UP001597079">
    <property type="component" value="Unassembled WGS sequence"/>
</dbReference>
<dbReference type="RefSeq" id="WP_377940826.1">
    <property type="nucleotide sequence ID" value="NZ_JBHUCX010000004.1"/>
</dbReference>
<protein>
    <submittedName>
        <fullName evidence="3">Uncharacterized protein</fullName>
    </submittedName>
</protein>
<dbReference type="EMBL" id="JBHUCX010000004">
    <property type="protein sequence ID" value="MFD1673438.1"/>
    <property type="molecule type" value="Genomic_DNA"/>
</dbReference>
<keyword evidence="2" id="KW-0732">Signal</keyword>
<reference evidence="4" key="1">
    <citation type="journal article" date="2019" name="Int. J. Syst. Evol. Microbiol.">
        <title>The Global Catalogue of Microorganisms (GCM) 10K type strain sequencing project: providing services to taxonomists for standard genome sequencing and annotation.</title>
        <authorList>
            <consortium name="The Broad Institute Genomics Platform"/>
            <consortium name="The Broad Institute Genome Sequencing Center for Infectious Disease"/>
            <person name="Wu L."/>
            <person name="Ma J."/>
        </authorList>
    </citation>
    <scope>NUCLEOTIDE SEQUENCE [LARGE SCALE GENOMIC DNA]</scope>
    <source>
        <strain evidence="4">CGMCC 1.12286</strain>
    </source>
</reference>
<feature type="chain" id="PRO_5046440411" evidence="2">
    <location>
        <begin position="19"/>
        <end position="150"/>
    </location>
</feature>
<accession>A0ABW4JC26</accession>
<evidence type="ECO:0000256" key="1">
    <source>
        <dbReference type="SAM" id="Coils"/>
    </source>
</evidence>
<comment type="caution">
    <text evidence="3">The sequence shown here is derived from an EMBL/GenBank/DDBJ whole genome shotgun (WGS) entry which is preliminary data.</text>
</comment>
<keyword evidence="1" id="KW-0175">Coiled coil</keyword>
<name>A0ABW4JC26_9BACL</name>
<proteinExistence type="predicted"/>
<feature type="coiled-coil region" evidence="1">
    <location>
        <begin position="27"/>
        <end position="54"/>
    </location>
</feature>
<sequence length="150" mass="16858">MKRLIAIFLLGVMAGAVAVTLYATRDLDKLHDQVKTLEQTNEELSTENAFLTAQSQQPDIKQPLKNIQVECITTPDDPSIEAVIKQKVIKRLSFFLGKPQDVLVNHPDLPANILDGQLVHVGKQKFRVTVTLVIMTHDELHLRVRGRLDT</sequence>
<keyword evidence="4" id="KW-1185">Reference proteome</keyword>
<gene>
    <name evidence="3" type="ORF">ACFSB2_01705</name>
</gene>
<feature type="signal peptide" evidence="2">
    <location>
        <begin position="1"/>
        <end position="18"/>
    </location>
</feature>
<organism evidence="3 4">
    <name type="scientific">Alicyclobacillus fodiniaquatilis</name>
    <dbReference type="NCBI Taxonomy" id="1661150"/>
    <lineage>
        <taxon>Bacteria</taxon>
        <taxon>Bacillati</taxon>
        <taxon>Bacillota</taxon>
        <taxon>Bacilli</taxon>
        <taxon>Bacillales</taxon>
        <taxon>Alicyclobacillaceae</taxon>
        <taxon>Alicyclobacillus</taxon>
    </lineage>
</organism>
<evidence type="ECO:0000256" key="2">
    <source>
        <dbReference type="SAM" id="SignalP"/>
    </source>
</evidence>